<dbReference type="PANTHER" id="PTHR37019:SF1">
    <property type="entry name" value="EXPERA DOMAIN-CONTAINING PROTEIN"/>
    <property type="match status" value="1"/>
</dbReference>
<feature type="compositionally biased region" description="Low complexity" evidence="1">
    <location>
        <begin position="80"/>
        <end position="91"/>
    </location>
</feature>
<feature type="transmembrane region" description="Helical" evidence="2">
    <location>
        <begin position="254"/>
        <end position="274"/>
    </location>
</feature>
<dbReference type="InterPro" id="IPR056121">
    <property type="entry name" value="DUF7704"/>
</dbReference>
<keyword evidence="2" id="KW-1133">Transmembrane helix</keyword>
<feature type="transmembrane region" description="Helical" evidence="2">
    <location>
        <begin position="294"/>
        <end position="314"/>
    </location>
</feature>
<feature type="transmembrane region" description="Helical" evidence="2">
    <location>
        <begin position="223"/>
        <end position="242"/>
    </location>
</feature>
<feature type="region of interest" description="Disordered" evidence="1">
    <location>
        <begin position="115"/>
        <end position="153"/>
    </location>
</feature>
<dbReference type="PANTHER" id="PTHR37019">
    <property type="entry name" value="CHROMOSOME 1, WHOLE GENOME SHOTGUN SEQUENCE"/>
    <property type="match status" value="1"/>
</dbReference>
<feature type="transmembrane region" description="Helical" evidence="2">
    <location>
        <begin position="172"/>
        <end position="194"/>
    </location>
</feature>
<reference evidence="4" key="1">
    <citation type="submission" date="2023-06" db="EMBL/GenBank/DDBJ databases">
        <title>Black Yeasts Isolated from many extreme environments.</title>
        <authorList>
            <person name="Coleine C."/>
            <person name="Stajich J.E."/>
            <person name="Selbmann L."/>
        </authorList>
    </citation>
    <scope>NUCLEOTIDE SEQUENCE</scope>
    <source>
        <strain evidence="4">CCFEE 5200</strain>
    </source>
</reference>
<keyword evidence="2" id="KW-0812">Transmembrane</keyword>
<keyword evidence="2" id="KW-0472">Membrane</keyword>
<organism evidence="4 5">
    <name type="scientific">Friedmanniomyces endolithicus</name>
    <dbReference type="NCBI Taxonomy" id="329885"/>
    <lineage>
        <taxon>Eukaryota</taxon>
        <taxon>Fungi</taxon>
        <taxon>Dikarya</taxon>
        <taxon>Ascomycota</taxon>
        <taxon>Pezizomycotina</taxon>
        <taxon>Dothideomycetes</taxon>
        <taxon>Dothideomycetidae</taxon>
        <taxon>Mycosphaerellales</taxon>
        <taxon>Teratosphaeriaceae</taxon>
        <taxon>Friedmanniomyces</taxon>
    </lineage>
</organism>
<accession>A0AAN6GZK3</accession>
<keyword evidence="5" id="KW-1185">Reference proteome</keyword>
<feature type="domain" description="DUF7704" evidence="3">
    <location>
        <begin position="170"/>
        <end position="309"/>
    </location>
</feature>
<feature type="region of interest" description="Disordered" evidence="1">
    <location>
        <begin position="1"/>
        <end position="26"/>
    </location>
</feature>
<sequence length="320" mass="35471">MSGAGISTGIISLDSDEDQPNNPLPPSIGRILRFRKVKDAFHQNLCLSVSWSSSAADAVHEPLHTTTVPDGSEHRRARISSYSATSHSGSSSRDRNILKRFQALEAIPGWDCVPQQARHKKPSPPTIPITHKGHHRKLKIGDHAPKRASSRAKTPSSAFETMARVVNKPIPLIFRIFFLYIEPVATALGAIYALDLFGLQNDYMFLTYPTSTGVLGVSTRESIVLNQLANMYFVFALNEALVLRATNDVRMWRVLLLGLLIADFGHLYSVHLIGVNIYYEFWNWSSMYWGNLGFVYVGAAMRTAFLLGAGFGPAGRKIKT</sequence>
<dbReference type="EMBL" id="JAUJLE010000701">
    <property type="protein sequence ID" value="KAK0951382.1"/>
    <property type="molecule type" value="Genomic_DNA"/>
</dbReference>
<evidence type="ECO:0000256" key="2">
    <source>
        <dbReference type="SAM" id="Phobius"/>
    </source>
</evidence>
<evidence type="ECO:0000259" key="3">
    <source>
        <dbReference type="Pfam" id="PF24803"/>
    </source>
</evidence>
<dbReference type="AlphaFoldDB" id="A0AAN6GZK3"/>
<dbReference type="Pfam" id="PF24803">
    <property type="entry name" value="DUF7704"/>
    <property type="match status" value="1"/>
</dbReference>
<feature type="region of interest" description="Disordered" evidence="1">
    <location>
        <begin position="64"/>
        <end position="94"/>
    </location>
</feature>
<evidence type="ECO:0000313" key="4">
    <source>
        <dbReference type="EMBL" id="KAK0951382.1"/>
    </source>
</evidence>
<evidence type="ECO:0000256" key="1">
    <source>
        <dbReference type="SAM" id="MobiDB-lite"/>
    </source>
</evidence>
<gene>
    <name evidence="4" type="ORF">LTR91_025021</name>
</gene>
<name>A0AAN6GZK3_9PEZI</name>
<dbReference type="Proteomes" id="UP001175353">
    <property type="component" value="Unassembled WGS sequence"/>
</dbReference>
<evidence type="ECO:0000313" key="5">
    <source>
        <dbReference type="Proteomes" id="UP001175353"/>
    </source>
</evidence>
<proteinExistence type="predicted"/>
<comment type="caution">
    <text evidence="4">The sequence shown here is derived from an EMBL/GenBank/DDBJ whole genome shotgun (WGS) entry which is preliminary data.</text>
</comment>
<protein>
    <recommendedName>
        <fullName evidence="3">DUF7704 domain-containing protein</fullName>
    </recommendedName>
</protein>